<comment type="subcellular location">
    <subcellularLocation>
        <location evidence="2">Secreted</location>
    </subcellularLocation>
</comment>
<dbReference type="InterPro" id="IPR013830">
    <property type="entry name" value="SGNH_hydro"/>
</dbReference>
<feature type="active site" evidence="13">
    <location>
        <position position="252"/>
    </location>
</feature>
<organism evidence="17 18">
    <name type="scientific">Streptomyces aidingensis</name>
    <dbReference type="NCBI Taxonomy" id="910347"/>
    <lineage>
        <taxon>Bacteria</taxon>
        <taxon>Bacillati</taxon>
        <taxon>Actinomycetota</taxon>
        <taxon>Actinomycetes</taxon>
        <taxon>Kitasatosporales</taxon>
        <taxon>Streptomycetaceae</taxon>
        <taxon>Streptomyces</taxon>
    </lineage>
</organism>
<keyword evidence="6" id="KW-0719">Serine esterase</keyword>
<keyword evidence="18" id="KW-1185">Reference proteome</keyword>
<evidence type="ECO:0000256" key="13">
    <source>
        <dbReference type="PIRSR" id="PIRSR637460-1"/>
    </source>
</evidence>
<evidence type="ECO:0000256" key="3">
    <source>
        <dbReference type="ARBA" id="ARBA00008668"/>
    </source>
</evidence>
<evidence type="ECO:0000256" key="1">
    <source>
        <dbReference type="ARBA" id="ARBA00001024"/>
    </source>
</evidence>
<comment type="similarity">
    <text evidence="3">Belongs to the 'GDSL' lipolytic enzyme family.</text>
</comment>
<evidence type="ECO:0000256" key="2">
    <source>
        <dbReference type="ARBA" id="ARBA00004613"/>
    </source>
</evidence>
<keyword evidence="12 14" id="KW-1015">Disulfide bond</keyword>
<dbReference type="Pfam" id="PF13472">
    <property type="entry name" value="Lipase_GDSL_2"/>
    <property type="match status" value="1"/>
</dbReference>
<feature type="disulfide bond" evidence="14">
    <location>
        <begin position="63"/>
        <end position="88"/>
    </location>
</feature>
<feature type="chain" id="PRO_5011612072" description="triacylglycerol lipase" evidence="15">
    <location>
        <begin position="30"/>
        <end position="270"/>
    </location>
</feature>
<comment type="subunit">
    <text evidence="4">Monomer.</text>
</comment>
<keyword evidence="7" id="KW-0964">Secreted</keyword>
<evidence type="ECO:0000259" key="16">
    <source>
        <dbReference type="Pfam" id="PF13472"/>
    </source>
</evidence>
<dbReference type="InterPro" id="IPR036514">
    <property type="entry name" value="SGNH_hydro_sf"/>
</dbReference>
<evidence type="ECO:0000256" key="6">
    <source>
        <dbReference type="ARBA" id="ARBA00022487"/>
    </source>
</evidence>
<dbReference type="AlphaFoldDB" id="A0A1I1N0L3"/>
<evidence type="ECO:0000256" key="11">
    <source>
        <dbReference type="ARBA" id="ARBA00023098"/>
    </source>
</evidence>
<dbReference type="Gene3D" id="3.40.50.1110">
    <property type="entry name" value="SGNH hydrolase"/>
    <property type="match status" value="1"/>
</dbReference>
<dbReference type="EC" id="3.1.1.3" evidence="5"/>
<dbReference type="EMBL" id="FOLM01000007">
    <property type="protein sequence ID" value="SFC90965.1"/>
    <property type="molecule type" value="Genomic_DNA"/>
</dbReference>
<evidence type="ECO:0000256" key="9">
    <source>
        <dbReference type="ARBA" id="ARBA00022801"/>
    </source>
</evidence>
<feature type="disulfide bond" evidence="14">
    <location>
        <begin position="187"/>
        <end position="234"/>
    </location>
</feature>
<proteinExistence type="inferred from homology"/>
<sequence length="270" mass="28382">MRLRRFTRAAATAALALGITLGGTLTASAQTAGTLAAEHYVALGDSYSSGAGAGSYDPASGDCRRSTRAYPELWAAAHSPDSFSFTACSGARTTDVINGQLGPLDEQTTLVTISIGGNDAGFADTMTTCVLQGTSACLARVAQANEYIDSTLPGRLDAVYKAIRSQAPHAHVVVLGYPRMYQLNGSCWFGLSEQSRAAINSASDNLSEETAKRAADHGFTYGDVRPAFSGHEICSGDSWLHSVTWPVNDSYHPTAEGQSRGYYPVLNGLA</sequence>
<dbReference type="InterPro" id="IPR037460">
    <property type="entry name" value="SEST-like"/>
</dbReference>
<reference evidence="17 18" key="1">
    <citation type="submission" date="2016-10" db="EMBL/GenBank/DDBJ databases">
        <authorList>
            <person name="de Groot N.N."/>
        </authorList>
    </citation>
    <scope>NUCLEOTIDE SEQUENCE [LARGE SCALE GENOMIC DNA]</scope>
    <source>
        <strain evidence="17 18">CGMCC 4.5739</strain>
    </source>
</reference>
<evidence type="ECO:0000256" key="4">
    <source>
        <dbReference type="ARBA" id="ARBA00011245"/>
    </source>
</evidence>
<dbReference type="STRING" id="910347.SAMN05421773_107164"/>
<keyword evidence="8 15" id="KW-0732">Signal</keyword>
<dbReference type="RefSeq" id="WP_093839275.1">
    <property type="nucleotide sequence ID" value="NZ_FOLM01000007.1"/>
</dbReference>
<feature type="domain" description="SGNH hydrolase-type esterase" evidence="16">
    <location>
        <begin position="42"/>
        <end position="258"/>
    </location>
</feature>
<evidence type="ECO:0000256" key="7">
    <source>
        <dbReference type="ARBA" id="ARBA00022525"/>
    </source>
</evidence>
<evidence type="ECO:0000313" key="18">
    <source>
        <dbReference type="Proteomes" id="UP000199207"/>
    </source>
</evidence>
<keyword evidence="9 17" id="KW-0378">Hydrolase</keyword>
<dbReference type="Proteomes" id="UP000199207">
    <property type="component" value="Unassembled WGS sequence"/>
</dbReference>
<evidence type="ECO:0000313" key="17">
    <source>
        <dbReference type="EMBL" id="SFC90965.1"/>
    </source>
</evidence>
<evidence type="ECO:0000256" key="8">
    <source>
        <dbReference type="ARBA" id="ARBA00022729"/>
    </source>
</evidence>
<gene>
    <name evidence="17" type="ORF">SAMN05421773_107164</name>
</gene>
<feature type="signal peptide" evidence="15">
    <location>
        <begin position="1"/>
        <end position="29"/>
    </location>
</feature>
<dbReference type="SUPFAM" id="SSF52266">
    <property type="entry name" value="SGNH hydrolase"/>
    <property type="match status" value="1"/>
</dbReference>
<protein>
    <recommendedName>
        <fullName evidence="5">triacylglycerol lipase</fullName>
        <ecNumber evidence="5">3.1.1.3</ecNumber>
    </recommendedName>
</protein>
<feature type="active site" description="Nucleophile" evidence="13">
    <location>
        <position position="46"/>
    </location>
</feature>
<dbReference type="GO" id="GO:0106435">
    <property type="term" value="F:carboxylesterase activity"/>
    <property type="evidence" value="ECO:0007669"/>
    <property type="project" value="UniProtKB-ARBA"/>
</dbReference>
<name>A0A1I1N0L3_9ACTN</name>
<dbReference type="FunFam" id="3.40.50.1110:FF:000018">
    <property type="entry name" value="Lipase 1"/>
    <property type="match status" value="1"/>
</dbReference>
<dbReference type="PANTHER" id="PTHR37981">
    <property type="entry name" value="LIPASE 2"/>
    <property type="match status" value="1"/>
</dbReference>
<evidence type="ECO:0000256" key="5">
    <source>
        <dbReference type="ARBA" id="ARBA00013279"/>
    </source>
</evidence>
<evidence type="ECO:0000256" key="12">
    <source>
        <dbReference type="ARBA" id="ARBA00023157"/>
    </source>
</evidence>
<dbReference type="GO" id="GO:0019433">
    <property type="term" value="P:triglyceride catabolic process"/>
    <property type="evidence" value="ECO:0007669"/>
    <property type="project" value="TreeGrafter"/>
</dbReference>
<dbReference type="GO" id="GO:0004806">
    <property type="term" value="F:triacylglycerol lipase activity"/>
    <property type="evidence" value="ECO:0007669"/>
    <property type="project" value="UniProtKB-EC"/>
</dbReference>
<dbReference type="PANTHER" id="PTHR37981:SF1">
    <property type="entry name" value="SGNH HYDROLASE-TYPE ESTERASE DOMAIN-CONTAINING PROTEIN"/>
    <property type="match status" value="1"/>
</dbReference>
<dbReference type="CDD" id="cd01823">
    <property type="entry name" value="SEST_like"/>
    <property type="match status" value="1"/>
</dbReference>
<dbReference type="GO" id="GO:0005576">
    <property type="term" value="C:extracellular region"/>
    <property type="evidence" value="ECO:0007669"/>
    <property type="project" value="UniProtKB-SubCell"/>
</dbReference>
<keyword evidence="11" id="KW-0443">Lipid metabolism</keyword>
<evidence type="ECO:0000256" key="10">
    <source>
        <dbReference type="ARBA" id="ARBA00022963"/>
    </source>
</evidence>
<evidence type="ECO:0000256" key="14">
    <source>
        <dbReference type="PIRSR" id="PIRSR637460-2"/>
    </source>
</evidence>
<dbReference type="OrthoDB" id="5503950at2"/>
<comment type="catalytic activity">
    <reaction evidence="1">
        <text>a triacylglycerol + H2O = a diacylglycerol + a fatty acid + H(+)</text>
        <dbReference type="Rhea" id="RHEA:12044"/>
        <dbReference type="ChEBI" id="CHEBI:15377"/>
        <dbReference type="ChEBI" id="CHEBI:15378"/>
        <dbReference type="ChEBI" id="CHEBI:17855"/>
        <dbReference type="ChEBI" id="CHEBI:18035"/>
        <dbReference type="ChEBI" id="CHEBI:28868"/>
        <dbReference type="EC" id="3.1.1.3"/>
    </reaction>
</comment>
<keyword evidence="10" id="KW-0442">Lipid degradation</keyword>
<feature type="disulfide bond" evidence="14">
    <location>
        <begin position="129"/>
        <end position="137"/>
    </location>
</feature>
<accession>A0A1I1N0L3</accession>
<evidence type="ECO:0000256" key="15">
    <source>
        <dbReference type="SAM" id="SignalP"/>
    </source>
</evidence>